<reference evidence="2" key="1">
    <citation type="submission" date="2018-11" db="EMBL/GenBank/DDBJ databases">
        <authorList>
            <consortium name="Pathogen Informatics"/>
        </authorList>
    </citation>
    <scope>NUCLEOTIDE SEQUENCE [LARGE SCALE GENOMIC DNA]</scope>
</reference>
<proteinExistence type="predicted"/>
<dbReference type="InterPro" id="IPR036610">
    <property type="entry name" value="PEBP-like_sf"/>
</dbReference>
<accession>A0A3P7ZKF6</accession>
<feature type="signal peptide" evidence="1">
    <location>
        <begin position="1"/>
        <end position="21"/>
    </location>
</feature>
<sequence>MTGFSLPMILAILLLPAAATALCSDTDSCISRVREIVAAPRKFWFGEQRRSLCLGRNADPIECFGPTHLSAFHSIGSRLFRVRTYHAAYLRNLQVFPRVTFRAHSGEYRACDHDFRAGNGSVHIVEADPDMPPVAPYFLRSKPEITWQGLQYDDEFTIAIIDVGFGTLNYLLSGFPHNPKVLHDYEPSENFRPEPNPMAVVVFRKAKTSALQIGRANDFDISKFMLDNELADDRTCAWNC</sequence>
<keyword evidence="1" id="KW-0732">Signal</keyword>
<feature type="chain" id="PRO_5018290923" evidence="1">
    <location>
        <begin position="22"/>
        <end position="240"/>
    </location>
</feature>
<dbReference type="OrthoDB" id="2506647at2759"/>
<name>A0A3P7ZKF6_HELPZ</name>
<gene>
    <name evidence="2" type="ORF">HPBE_LOCUS14609</name>
</gene>
<dbReference type="EMBL" id="UZAH01028449">
    <property type="protein sequence ID" value="VDP00221.1"/>
    <property type="molecule type" value="Genomic_DNA"/>
</dbReference>
<dbReference type="SUPFAM" id="SSF49777">
    <property type="entry name" value="PEBP-like"/>
    <property type="match status" value="1"/>
</dbReference>
<protein>
    <submittedName>
        <fullName evidence="2">Uncharacterized protein</fullName>
    </submittedName>
</protein>
<organism evidence="2">
    <name type="scientific">Heligmosomoides polygyrus</name>
    <name type="common">Parasitic roundworm</name>
    <dbReference type="NCBI Taxonomy" id="6339"/>
    <lineage>
        <taxon>Eukaryota</taxon>
        <taxon>Metazoa</taxon>
        <taxon>Ecdysozoa</taxon>
        <taxon>Nematoda</taxon>
        <taxon>Chromadorea</taxon>
        <taxon>Rhabditida</taxon>
        <taxon>Rhabditina</taxon>
        <taxon>Rhabditomorpha</taxon>
        <taxon>Strongyloidea</taxon>
        <taxon>Heligmosomidae</taxon>
        <taxon>Heligmosomoides</taxon>
    </lineage>
</organism>
<dbReference type="AlphaFoldDB" id="A0A3P7ZKF6"/>
<evidence type="ECO:0000313" key="2">
    <source>
        <dbReference type="EMBL" id="VDP00221.1"/>
    </source>
</evidence>
<evidence type="ECO:0000256" key="1">
    <source>
        <dbReference type="SAM" id="SignalP"/>
    </source>
</evidence>